<dbReference type="SUPFAM" id="SSF52266">
    <property type="entry name" value="SGNH hydrolase"/>
    <property type="match status" value="1"/>
</dbReference>
<gene>
    <name evidence="2" type="ORF">ACFS6J_06700</name>
</gene>
<keyword evidence="3" id="KW-1185">Reference proteome</keyword>
<dbReference type="PANTHER" id="PTHR30383:SF5">
    <property type="entry name" value="SGNH HYDROLASE-TYPE ESTERASE DOMAIN-CONTAINING PROTEIN"/>
    <property type="match status" value="1"/>
</dbReference>
<dbReference type="CDD" id="cd01834">
    <property type="entry name" value="SGNH_hydrolase_like_2"/>
    <property type="match status" value="1"/>
</dbReference>
<dbReference type="EC" id="3.1.-.-" evidence="2"/>
<dbReference type="RefSeq" id="WP_013666118.1">
    <property type="nucleotide sequence ID" value="NZ_JAHVDN010000001.1"/>
</dbReference>
<dbReference type="GO" id="GO:0016787">
    <property type="term" value="F:hydrolase activity"/>
    <property type="evidence" value="ECO:0007669"/>
    <property type="project" value="UniProtKB-KW"/>
</dbReference>
<organism evidence="2 3">
    <name type="scientific">Olivibacter jilunii</name>
    <dbReference type="NCBI Taxonomy" id="985016"/>
    <lineage>
        <taxon>Bacteria</taxon>
        <taxon>Pseudomonadati</taxon>
        <taxon>Bacteroidota</taxon>
        <taxon>Sphingobacteriia</taxon>
        <taxon>Sphingobacteriales</taxon>
        <taxon>Sphingobacteriaceae</taxon>
        <taxon>Olivibacter</taxon>
    </lineage>
</organism>
<evidence type="ECO:0000313" key="2">
    <source>
        <dbReference type="EMBL" id="MFD2961465.1"/>
    </source>
</evidence>
<feature type="domain" description="SGNH hydrolase-type esterase" evidence="1">
    <location>
        <begin position="55"/>
        <end position="245"/>
    </location>
</feature>
<evidence type="ECO:0000259" key="1">
    <source>
        <dbReference type="Pfam" id="PF13472"/>
    </source>
</evidence>
<dbReference type="InterPro" id="IPR036514">
    <property type="entry name" value="SGNH_hydro_sf"/>
</dbReference>
<keyword evidence="2" id="KW-0378">Hydrolase</keyword>
<name>A0ABW6B109_9SPHI</name>
<dbReference type="Pfam" id="PF13472">
    <property type="entry name" value="Lipase_GDSL_2"/>
    <property type="match status" value="1"/>
</dbReference>
<accession>A0ABW6B109</accession>
<dbReference type="Gene3D" id="3.40.50.1110">
    <property type="entry name" value="SGNH hydrolase"/>
    <property type="match status" value="1"/>
</dbReference>
<sequence length="257" mass="29154">MKKEITASRRSFLKKASLSLLTTLPIADALCKANQLIDNSSSIQLQRDDIILFQGDSITDAGRKRNDHSMNNPLALGSGYAFLVTSQLQFDHPDKPMVFYNRGISGNKVYQLAERWEEDCLKLKPNVLSILVGVNDFWHTKTKGYQGTTRDFRQSYEQLLKATKARLPQVKLIIGEPWYQPGFKGSPYEALHPEFASYQSIVKELAQQFKAAFIPYQAIFNEARKIAPDNHWSWDGVHPTAAGAWLIAHSWQKAIEI</sequence>
<dbReference type="InterPro" id="IPR013830">
    <property type="entry name" value="SGNH_hydro"/>
</dbReference>
<dbReference type="Proteomes" id="UP001597560">
    <property type="component" value="Unassembled WGS sequence"/>
</dbReference>
<dbReference type="PANTHER" id="PTHR30383">
    <property type="entry name" value="THIOESTERASE 1/PROTEASE 1/LYSOPHOSPHOLIPASE L1"/>
    <property type="match status" value="1"/>
</dbReference>
<protein>
    <submittedName>
        <fullName evidence="2">SGNH/GDSL hydrolase family protein</fullName>
        <ecNumber evidence="2">3.1.-.-</ecNumber>
    </submittedName>
</protein>
<dbReference type="InterPro" id="IPR051532">
    <property type="entry name" value="Ester_Hydrolysis_Enzymes"/>
</dbReference>
<comment type="caution">
    <text evidence="2">The sequence shown here is derived from an EMBL/GenBank/DDBJ whole genome shotgun (WGS) entry which is preliminary data.</text>
</comment>
<proteinExistence type="predicted"/>
<reference evidence="3" key="1">
    <citation type="journal article" date="2019" name="Int. J. Syst. Evol. Microbiol.">
        <title>The Global Catalogue of Microorganisms (GCM) 10K type strain sequencing project: providing services to taxonomists for standard genome sequencing and annotation.</title>
        <authorList>
            <consortium name="The Broad Institute Genomics Platform"/>
            <consortium name="The Broad Institute Genome Sequencing Center for Infectious Disease"/>
            <person name="Wu L."/>
            <person name="Ma J."/>
        </authorList>
    </citation>
    <scope>NUCLEOTIDE SEQUENCE [LARGE SCALE GENOMIC DNA]</scope>
    <source>
        <strain evidence="3">KCTC 23098</strain>
    </source>
</reference>
<dbReference type="EMBL" id="JBHUPA010000002">
    <property type="protein sequence ID" value="MFD2961465.1"/>
    <property type="molecule type" value="Genomic_DNA"/>
</dbReference>
<evidence type="ECO:0000313" key="3">
    <source>
        <dbReference type="Proteomes" id="UP001597560"/>
    </source>
</evidence>